<dbReference type="HAMAP" id="MF_01384">
    <property type="entry name" value="UreD"/>
    <property type="match status" value="1"/>
</dbReference>
<name>A0A380KPU5_9STRE</name>
<dbReference type="GO" id="GO:0005737">
    <property type="term" value="C:cytoplasm"/>
    <property type="evidence" value="ECO:0007669"/>
    <property type="project" value="UniProtKB-SubCell"/>
</dbReference>
<evidence type="ECO:0000256" key="1">
    <source>
        <dbReference type="ARBA" id="ARBA00007177"/>
    </source>
</evidence>
<dbReference type="AlphaFoldDB" id="A0A380KPU5"/>
<evidence type="ECO:0000313" key="5">
    <source>
        <dbReference type="Proteomes" id="UP000255352"/>
    </source>
</evidence>
<reference evidence="4 5" key="1">
    <citation type="submission" date="2018-06" db="EMBL/GenBank/DDBJ databases">
        <authorList>
            <consortium name="Pathogen Informatics"/>
            <person name="Doyle S."/>
        </authorList>
    </citation>
    <scope>NUCLEOTIDE SEQUENCE [LARGE SCALE GENOMIC DNA]</scope>
    <source>
        <strain evidence="4 5">NCTC13760</strain>
    </source>
</reference>
<proteinExistence type="inferred from homology"/>
<dbReference type="Pfam" id="PF01774">
    <property type="entry name" value="UreD"/>
    <property type="match status" value="1"/>
</dbReference>
<dbReference type="EMBL" id="UHFP01000001">
    <property type="protein sequence ID" value="SUN68697.1"/>
    <property type="molecule type" value="Genomic_DNA"/>
</dbReference>
<dbReference type="InterPro" id="IPR002669">
    <property type="entry name" value="UreD"/>
</dbReference>
<protein>
    <recommendedName>
        <fullName evidence="3">Urease accessory protein UreD</fullName>
    </recommendedName>
</protein>
<comment type="subcellular location">
    <subcellularLocation>
        <location evidence="3">Cytoplasm</location>
    </subcellularLocation>
</comment>
<evidence type="ECO:0000256" key="2">
    <source>
        <dbReference type="ARBA" id="ARBA00023186"/>
    </source>
</evidence>
<organism evidence="4 5">
    <name type="scientific">Streptococcus infantarius</name>
    <dbReference type="NCBI Taxonomy" id="102684"/>
    <lineage>
        <taxon>Bacteria</taxon>
        <taxon>Bacillati</taxon>
        <taxon>Bacillota</taxon>
        <taxon>Bacilli</taxon>
        <taxon>Lactobacillales</taxon>
        <taxon>Streptococcaceae</taxon>
        <taxon>Streptococcus</taxon>
    </lineage>
</organism>
<comment type="function">
    <text evidence="3">Required for maturation of urease via the functional incorporation of the urease nickel metallocenter.</text>
</comment>
<dbReference type="RefSeq" id="WP_006532672.1">
    <property type="nucleotide sequence ID" value="NZ_CABKNK020000001.1"/>
</dbReference>
<evidence type="ECO:0000313" key="4">
    <source>
        <dbReference type="EMBL" id="SUN68697.1"/>
    </source>
</evidence>
<dbReference type="PANTHER" id="PTHR33643:SF1">
    <property type="entry name" value="UREASE ACCESSORY PROTEIN D"/>
    <property type="match status" value="1"/>
</dbReference>
<gene>
    <name evidence="3 4" type="primary">ureD</name>
    <name evidence="4" type="ORF">NCTC13760_01395</name>
</gene>
<dbReference type="GO" id="GO:0016151">
    <property type="term" value="F:nickel cation binding"/>
    <property type="evidence" value="ECO:0007669"/>
    <property type="project" value="UniProtKB-UniRule"/>
</dbReference>
<dbReference type="Proteomes" id="UP000255352">
    <property type="component" value="Unassembled WGS sequence"/>
</dbReference>
<comment type="similarity">
    <text evidence="1 3">Belongs to the UreD family.</text>
</comment>
<dbReference type="GeneID" id="69903460"/>
<keyword evidence="2 3" id="KW-0143">Chaperone</keyword>
<keyword evidence="3" id="KW-0996">Nickel insertion</keyword>
<keyword evidence="3" id="KW-0963">Cytoplasm</keyword>
<accession>A0A380KPU5</accession>
<dbReference type="PANTHER" id="PTHR33643">
    <property type="entry name" value="UREASE ACCESSORY PROTEIN D"/>
    <property type="match status" value="1"/>
</dbReference>
<sequence>MTEQYDGLVHLGFLERNGRTITHKKFYEGNSRVSADTSQKQSLIPYYFLINMGGGFLEGENYLIILDLGNKAQALVTTQAPTYVFKCEKFGGLTQQTTQATLQEGSYLEYLADEIIPYVNSRYFQKNQFYLNKGAELIYSDGITAGWSGDESFFPYDYFHSLTQIYQDGKLIFHDNMLLEPKKEDMTQLGYFEGYTNYNNLVIVSDKIDSVFVAGLRKYLEKESFVSEFGISELSASGIAVKILGYKGEENRKIMMACVNYFRRNIKNLPELNLRKNDRRR</sequence>
<evidence type="ECO:0000256" key="3">
    <source>
        <dbReference type="HAMAP-Rule" id="MF_01384"/>
    </source>
</evidence>
<comment type="subunit">
    <text evidence="3">UreD, UreF and UreG form a complex that acts as a GTP-hydrolysis-dependent molecular chaperone, activating the urease apoprotein by helping to assemble the nickel containing metallocenter of UreC. The UreE protein probably delivers the nickel.</text>
</comment>